<dbReference type="PROSITE" id="PS51257">
    <property type="entry name" value="PROKAR_LIPOPROTEIN"/>
    <property type="match status" value="1"/>
</dbReference>
<protein>
    <recommendedName>
        <fullName evidence="5">DNA modification methylase</fullName>
    </recommendedName>
</protein>
<evidence type="ECO:0000313" key="3">
    <source>
        <dbReference type="EMBL" id="GGN79575.1"/>
    </source>
</evidence>
<dbReference type="RefSeq" id="WP_188716008.1">
    <property type="nucleotide sequence ID" value="NZ_BAABBD010000001.1"/>
</dbReference>
<dbReference type="Proteomes" id="UP000626982">
    <property type="component" value="Unassembled WGS sequence"/>
</dbReference>
<feature type="signal peptide" evidence="2">
    <location>
        <begin position="1"/>
        <end position="21"/>
    </location>
</feature>
<sequence length="180" mass="18584">MQLRTVAAAAAAAVVALVATGCNILTPQATTIQYDPSDGISATTGQVEAHNAILVGEPDGDQLSLVVTFTNPGEATFVEVRVEDEAQEVRLPSGRTTFGFEDQQLIFAAPTIEFGGHRNVSFQADGAEPTGVPVQMISTEFAGYETLGPVAPEAEPVTTESAEPTAPATATPEPTETAAP</sequence>
<evidence type="ECO:0000256" key="2">
    <source>
        <dbReference type="SAM" id="SignalP"/>
    </source>
</evidence>
<dbReference type="EMBL" id="BMLM01000001">
    <property type="protein sequence ID" value="GGN79575.1"/>
    <property type="molecule type" value="Genomic_DNA"/>
</dbReference>
<accession>A0ABQ2KEQ2</accession>
<feature type="compositionally biased region" description="Low complexity" evidence="1">
    <location>
        <begin position="151"/>
        <end position="180"/>
    </location>
</feature>
<proteinExistence type="predicted"/>
<name>A0ABQ2KEQ2_9MICO</name>
<evidence type="ECO:0008006" key="5">
    <source>
        <dbReference type="Google" id="ProtNLM"/>
    </source>
</evidence>
<feature type="region of interest" description="Disordered" evidence="1">
    <location>
        <begin position="150"/>
        <end position="180"/>
    </location>
</feature>
<comment type="caution">
    <text evidence="3">The sequence shown here is derived from an EMBL/GenBank/DDBJ whole genome shotgun (WGS) entry which is preliminary data.</text>
</comment>
<keyword evidence="2" id="KW-0732">Signal</keyword>
<keyword evidence="4" id="KW-1185">Reference proteome</keyword>
<evidence type="ECO:0000313" key="4">
    <source>
        <dbReference type="Proteomes" id="UP000626982"/>
    </source>
</evidence>
<gene>
    <name evidence="3" type="ORF">GCM10010968_06620</name>
</gene>
<reference evidence="4" key="1">
    <citation type="journal article" date="2019" name="Int. J. Syst. Evol. Microbiol.">
        <title>The Global Catalogue of Microorganisms (GCM) 10K type strain sequencing project: providing services to taxonomists for standard genome sequencing and annotation.</title>
        <authorList>
            <consortium name="The Broad Institute Genomics Platform"/>
            <consortium name="The Broad Institute Genome Sequencing Center for Infectious Disease"/>
            <person name="Wu L."/>
            <person name="Ma J."/>
        </authorList>
    </citation>
    <scope>NUCLEOTIDE SEQUENCE [LARGE SCALE GENOMIC DNA]</scope>
    <source>
        <strain evidence="4">CGMCC 1.6960</strain>
    </source>
</reference>
<organism evidence="3 4">
    <name type="scientific">Agrococcus terreus</name>
    <dbReference type="NCBI Taxonomy" id="574649"/>
    <lineage>
        <taxon>Bacteria</taxon>
        <taxon>Bacillati</taxon>
        <taxon>Actinomycetota</taxon>
        <taxon>Actinomycetes</taxon>
        <taxon>Micrococcales</taxon>
        <taxon>Microbacteriaceae</taxon>
        <taxon>Agrococcus</taxon>
    </lineage>
</organism>
<evidence type="ECO:0000256" key="1">
    <source>
        <dbReference type="SAM" id="MobiDB-lite"/>
    </source>
</evidence>
<feature type="chain" id="PRO_5045550350" description="DNA modification methylase" evidence="2">
    <location>
        <begin position="22"/>
        <end position="180"/>
    </location>
</feature>